<evidence type="ECO:0000256" key="4">
    <source>
        <dbReference type="ARBA" id="ARBA00022989"/>
    </source>
</evidence>
<keyword evidence="10" id="KW-1185">Reference proteome</keyword>
<keyword evidence="3 7" id="KW-0812">Transmembrane</keyword>
<keyword evidence="6 7" id="KW-0131">Cell cycle</keyword>
<evidence type="ECO:0000256" key="3">
    <source>
        <dbReference type="ARBA" id="ARBA00022692"/>
    </source>
</evidence>
<evidence type="ECO:0000313" key="9">
    <source>
        <dbReference type="EMBL" id="XAN06286.1"/>
    </source>
</evidence>
<evidence type="ECO:0000313" key="10">
    <source>
        <dbReference type="Proteomes" id="UP001442841"/>
    </source>
</evidence>
<evidence type="ECO:0000256" key="6">
    <source>
        <dbReference type="ARBA" id="ARBA00023306"/>
    </source>
</evidence>
<reference evidence="9 10" key="1">
    <citation type="submission" date="2024-04" db="EMBL/GenBank/DDBJ databases">
        <title>Isolation of an actinomycete strain from pig manure.</title>
        <authorList>
            <person name="Gong T."/>
            <person name="Yu Z."/>
            <person name="An M."/>
            <person name="Wei C."/>
            <person name="Yang W."/>
            <person name="Liu L."/>
        </authorList>
    </citation>
    <scope>NUCLEOTIDE SEQUENCE [LARGE SCALE GENOMIC DNA]</scope>
    <source>
        <strain evidence="9 10">ZF39</strain>
    </source>
</reference>
<comment type="function">
    <text evidence="7">Involved in cell division.</text>
</comment>
<feature type="transmembrane region" description="Helical" evidence="7">
    <location>
        <begin position="41"/>
        <end position="64"/>
    </location>
</feature>
<evidence type="ECO:0000256" key="8">
    <source>
        <dbReference type="SAM" id="MobiDB-lite"/>
    </source>
</evidence>
<feature type="region of interest" description="Disordered" evidence="8">
    <location>
        <begin position="1"/>
        <end position="23"/>
    </location>
</feature>
<gene>
    <name evidence="7" type="primary">crgA</name>
    <name evidence="9" type="ORF">AADG42_02855</name>
</gene>
<dbReference type="RefSeq" id="WP_425307720.1">
    <property type="nucleotide sequence ID" value="NZ_CP154795.1"/>
</dbReference>
<dbReference type="EMBL" id="CP154795">
    <property type="protein sequence ID" value="XAN06286.1"/>
    <property type="molecule type" value="Genomic_DNA"/>
</dbReference>
<dbReference type="Proteomes" id="UP001442841">
    <property type="component" value="Chromosome"/>
</dbReference>
<keyword evidence="1 7" id="KW-1003">Cell membrane</keyword>
<evidence type="ECO:0000256" key="5">
    <source>
        <dbReference type="ARBA" id="ARBA00023136"/>
    </source>
</evidence>
<comment type="similarity">
    <text evidence="7">Belongs to the CrgA family.</text>
</comment>
<dbReference type="Pfam" id="PF06781">
    <property type="entry name" value="CrgA"/>
    <property type="match status" value="1"/>
</dbReference>
<evidence type="ECO:0000256" key="2">
    <source>
        <dbReference type="ARBA" id="ARBA00022618"/>
    </source>
</evidence>
<evidence type="ECO:0000256" key="7">
    <source>
        <dbReference type="HAMAP-Rule" id="MF_00631"/>
    </source>
</evidence>
<dbReference type="InterPro" id="IPR009619">
    <property type="entry name" value="CrgA"/>
</dbReference>
<keyword evidence="4 7" id="KW-1133">Transmembrane helix</keyword>
<accession>A0ABZ3FJS2</accession>
<protein>
    <recommendedName>
        <fullName evidence="7">Cell division protein CrgA</fullName>
    </recommendedName>
</protein>
<dbReference type="HAMAP" id="MF_00631">
    <property type="entry name" value="CrgA"/>
    <property type="match status" value="1"/>
</dbReference>
<dbReference type="GO" id="GO:0051301">
    <property type="term" value="P:cell division"/>
    <property type="evidence" value="ECO:0007669"/>
    <property type="project" value="UniProtKB-KW"/>
</dbReference>
<organism evidence="9 10">
    <name type="scientific">Ammonicoccus fulvus</name>
    <dbReference type="NCBI Taxonomy" id="3138240"/>
    <lineage>
        <taxon>Bacteria</taxon>
        <taxon>Bacillati</taxon>
        <taxon>Actinomycetota</taxon>
        <taxon>Actinomycetes</taxon>
        <taxon>Propionibacteriales</taxon>
        <taxon>Propionibacteriaceae</taxon>
        <taxon>Ammonicoccus</taxon>
    </lineage>
</organism>
<comment type="subcellular location">
    <subcellularLocation>
        <location evidence="7">Cell membrane</location>
        <topology evidence="7">Multi-pass membrane protein</topology>
    </subcellularLocation>
</comment>
<evidence type="ECO:0000256" key="1">
    <source>
        <dbReference type="ARBA" id="ARBA00022475"/>
    </source>
</evidence>
<proteinExistence type="inferred from homology"/>
<keyword evidence="5 7" id="KW-0472">Membrane</keyword>
<name>A0ABZ3FJS2_9ACTN</name>
<sequence>MPESKGRKEAAAKKKIQRHDEDVEARAERKRLTANPATGRWVAPAFIAVGLIGVVWLVVYYIAGRSVPFMNKLGDWNILIGMGLMAVALGLSMLWK</sequence>
<keyword evidence="2 7" id="KW-0132">Cell division</keyword>
<feature type="transmembrane region" description="Helical" evidence="7">
    <location>
        <begin position="76"/>
        <end position="95"/>
    </location>
</feature>